<protein>
    <submittedName>
        <fullName evidence="2">FAD-dependent oxidoreductase</fullName>
    </submittedName>
</protein>
<accession>A0A540W9M4</accession>
<organism evidence="2 3">
    <name type="scientific">Kitasatospora acidiphila</name>
    <dbReference type="NCBI Taxonomy" id="2567942"/>
    <lineage>
        <taxon>Bacteria</taxon>
        <taxon>Bacillati</taxon>
        <taxon>Actinomycetota</taxon>
        <taxon>Actinomycetes</taxon>
        <taxon>Kitasatosporales</taxon>
        <taxon>Streptomycetaceae</taxon>
        <taxon>Kitasatospora</taxon>
    </lineage>
</organism>
<dbReference type="OrthoDB" id="9767561at2"/>
<sequence length="194" mass="20781">MPAAVRRPETRDQGGSSPVTPHDFTRRSRSDDPDVVVVGAGLAGLTAARALDRAGLQVRILEATDRIGGRMAGHQLDGYRLEHGSQLLNTGFPELARRLDLADLRLSPLAPGSWCTAPAGATGSAARSSAAPGRSPPGRRWAARWRRPGSVPPSAAWPRRRSPSCWPGRRPPPPGHWPNAACRTGWWTASCVHC</sequence>
<dbReference type="SUPFAM" id="SSF51905">
    <property type="entry name" value="FAD/NAD(P)-binding domain"/>
    <property type="match status" value="1"/>
</dbReference>
<dbReference type="InterPro" id="IPR036188">
    <property type="entry name" value="FAD/NAD-bd_sf"/>
</dbReference>
<gene>
    <name evidence="2" type="ORF">E6W39_30235</name>
</gene>
<feature type="region of interest" description="Disordered" evidence="1">
    <location>
        <begin position="1"/>
        <end position="31"/>
    </location>
</feature>
<feature type="region of interest" description="Disordered" evidence="1">
    <location>
        <begin position="119"/>
        <end position="179"/>
    </location>
</feature>
<feature type="compositionally biased region" description="Low complexity" evidence="1">
    <location>
        <begin position="148"/>
        <end position="168"/>
    </location>
</feature>
<feature type="compositionally biased region" description="Low complexity" evidence="1">
    <location>
        <begin position="119"/>
        <end position="140"/>
    </location>
</feature>
<dbReference type="PANTHER" id="PTHR42841">
    <property type="entry name" value="AMINE OXIDASE"/>
    <property type="match status" value="1"/>
</dbReference>
<evidence type="ECO:0000313" key="2">
    <source>
        <dbReference type="EMBL" id="TQF05729.1"/>
    </source>
</evidence>
<evidence type="ECO:0000256" key="1">
    <source>
        <dbReference type="SAM" id="MobiDB-lite"/>
    </source>
</evidence>
<evidence type="ECO:0000313" key="3">
    <source>
        <dbReference type="Proteomes" id="UP000319103"/>
    </source>
</evidence>
<dbReference type="AlphaFoldDB" id="A0A540W9M4"/>
<reference evidence="2 3" key="1">
    <citation type="submission" date="2019-06" db="EMBL/GenBank/DDBJ databases">
        <title>Description of Kitasatospora acidophila sp. nov. isolated from pine grove soil, and reclassification of Streptomyces novaecaesareae to Kitasatospora novaeceasareae comb. nov.</title>
        <authorList>
            <person name="Kim M.J."/>
        </authorList>
    </citation>
    <scope>NUCLEOTIDE SEQUENCE [LARGE SCALE GENOMIC DNA]</scope>
    <source>
        <strain evidence="2 3">MMS16-CNU292</strain>
    </source>
</reference>
<dbReference type="EMBL" id="VIGB01000003">
    <property type="protein sequence ID" value="TQF05729.1"/>
    <property type="molecule type" value="Genomic_DNA"/>
</dbReference>
<dbReference type="Gene3D" id="3.50.50.60">
    <property type="entry name" value="FAD/NAD(P)-binding domain"/>
    <property type="match status" value="1"/>
</dbReference>
<feature type="compositionally biased region" description="Basic and acidic residues" evidence="1">
    <location>
        <begin position="1"/>
        <end position="12"/>
    </location>
</feature>
<dbReference type="Pfam" id="PF13450">
    <property type="entry name" value="NAD_binding_8"/>
    <property type="match status" value="1"/>
</dbReference>
<name>A0A540W9M4_9ACTN</name>
<comment type="caution">
    <text evidence="2">The sequence shown here is derived from an EMBL/GenBank/DDBJ whole genome shotgun (WGS) entry which is preliminary data.</text>
</comment>
<dbReference type="Proteomes" id="UP000319103">
    <property type="component" value="Unassembled WGS sequence"/>
</dbReference>
<proteinExistence type="predicted"/>
<keyword evidence="3" id="KW-1185">Reference proteome</keyword>